<gene>
    <name evidence="1" type="ORF">H6G94_09970</name>
</gene>
<protein>
    <submittedName>
        <fullName evidence="1">DUF1822 family protein</fullName>
    </submittedName>
</protein>
<dbReference type="EMBL" id="JACJTC010000006">
    <property type="protein sequence ID" value="MBD2611595.1"/>
    <property type="molecule type" value="Genomic_DNA"/>
</dbReference>
<dbReference type="Proteomes" id="UP000606396">
    <property type="component" value="Unassembled WGS sequence"/>
</dbReference>
<dbReference type="Pfam" id="PF08852">
    <property type="entry name" value="DUF1822"/>
    <property type="match status" value="1"/>
</dbReference>
<organism evidence="1 2">
    <name type="scientific">Nostoc punctiforme FACHB-252</name>
    <dbReference type="NCBI Taxonomy" id="1357509"/>
    <lineage>
        <taxon>Bacteria</taxon>
        <taxon>Bacillati</taxon>
        <taxon>Cyanobacteriota</taxon>
        <taxon>Cyanophyceae</taxon>
        <taxon>Nostocales</taxon>
        <taxon>Nostocaceae</taxon>
        <taxon>Nostoc</taxon>
    </lineage>
</organism>
<reference evidence="1 2" key="1">
    <citation type="journal article" date="2020" name="ISME J.">
        <title>Comparative genomics reveals insights into cyanobacterial evolution and habitat adaptation.</title>
        <authorList>
            <person name="Chen M.Y."/>
            <person name="Teng W.K."/>
            <person name="Zhao L."/>
            <person name="Hu C.X."/>
            <person name="Zhou Y.K."/>
            <person name="Han B.P."/>
            <person name="Song L.R."/>
            <person name="Shu W.S."/>
        </authorList>
    </citation>
    <scope>NUCLEOTIDE SEQUENCE [LARGE SCALE GENOMIC DNA]</scope>
    <source>
        <strain evidence="1 2">FACHB-252</strain>
    </source>
</reference>
<sequence>MNTWEITENFIFTVHLKSVHREIAKQLSRKKLTKLKAKEFYYNVLATCAVKDYLEILGYETDWNNSDFNNPVISTFADVVDLEVKNHGKLECRAVFFDGDIHVPEDVWSNRIGYVFAHIDESFQEAKILGFVSSVEETQGIVSLNQLRSLEDFPEYLSQKEQSEIVRQTLGESIKEGVVILRHWFKETKENMRREWQNAEELLMRQPQNLSYMTRNSSEAINKAKLIDLKMNLASQAVMLLMTVTPQSEQKLKIRARLCPVSGEKYLPSGLKLEILSQLEETLKEVKSELRDYFIQLPEFTSESGDKFKLRITLGDANITEEFIV</sequence>
<keyword evidence="2" id="KW-1185">Reference proteome</keyword>
<accession>A0ABR8H701</accession>
<evidence type="ECO:0000313" key="1">
    <source>
        <dbReference type="EMBL" id="MBD2611595.1"/>
    </source>
</evidence>
<dbReference type="RefSeq" id="WP_190949293.1">
    <property type="nucleotide sequence ID" value="NZ_JACJTC010000006.1"/>
</dbReference>
<name>A0ABR8H701_NOSPU</name>
<evidence type="ECO:0000313" key="2">
    <source>
        <dbReference type="Proteomes" id="UP000606396"/>
    </source>
</evidence>
<proteinExistence type="predicted"/>
<comment type="caution">
    <text evidence="1">The sequence shown here is derived from an EMBL/GenBank/DDBJ whole genome shotgun (WGS) entry which is preliminary data.</text>
</comment>
<dbReference type="InterPro" id="IPR014951">
    <property type="entry name" value="DUF1822"/>
</dbReference>